<organism evidence="1 2">
    <name type="scientific">Neorhizobium turbinariae</name>
    <dbReference type="NCBI Taxonomy" id="2937795"/>
    <lineage>
        <taxon>Bacteria</taxon>
        <taxon>Pseudomonadati</taxon>
        <taxon>Pseudomonadota</taxon>
        <taxon>Alphaproteobacteria</taxon>
        <taxon>Hyphomicrobiales</taxon>
        <taxon>Rhizobiaceae</taxon>
        <taxon>Rhizobium/Agrobacterium group</taxon>
        <taxon>Neorhizobium</taxon>
    </lineage>
</organism>
<comment type="caution">
    <text evidence="1">The sequence shown here is derived from an EMBL/GenBank/DDBJ whole genome shotgun (WGS) entry which is preliminary data.</text>
</comment>
<proteinExistence type="predicted"/>
<keyword evidence="2" id="KW-1185">Reference proteome</keyword>
<protein>
    <submittedName>
        <fullName evidence="1">Uncharacterized protein</fullName>
    </submittedName>
</protein>
<gene>
    <name evidence="1" type="ORF">M0654_19650</name>
</gene>
<evidence type="ECO:0000313" key="2">
    <source>
        <dbReference type="Proteomes" id="UP001202827"/>
    </source>
</evidence>
<sequence length="75" mass="8180">MNEERRDGSLLLGLHALAQHKGDGLMPELHALLAEGRDAPADMTNVIAMPVRPRLAAEAAVSQDEPGRVLAFRRR</sequence>
<name>A0ABT0IWE8_9HYPH</name>
<evidence type="ECO:0000313" key="1">
    <source>
        <dbReference type="EMBL" id="MCK8782198.1"/>
    </source>
</evidence>
<accession>A0ABT0IWE8</accession>
<dbReference type="RefSeq" id="WP_248684521.1">
    <property type="nucleotide sequence ID" value="NZ_JALPRY010000024.1"/>
</dbReference>
<dbReference type="Proteomes" id="UP001202827">
    <property type="component" value="Unassembled WGS sequence"/>
</dbReference>
<reference evidence="1 2" key="1">
    <citation type="submission" date="2022-04" db="EMBL/GenBank/DDBJ databases">
        <title>Rhizobium coralii sp. nov., isolated from coral Turbinaria peltata.</title>
        <authorList>
            <person name="Sun H."/>
        </authorList>
    </citation>
    <scope>NUCLEOTIDE SEQUENCE [LARGE SCALE GENOMIC DNA]</scope>
    <source>
        <strain evidence="1 2">NTR19</strain>
    </source>
</reference>
<dbReference type="EMBL" id="JALPRY010000024">
    <property type="protein sequence ID" value="MCK8782198.1"/>
    <property type="molecule type" value="Genomic_DNA"/>
</dbReference>